<dbReference type="EMBL" id="CP001054">
    <property type="protein sequence ID" value="ACD21670.1"/>
    <property type="molecule type" value="Genomic_DNA"/>
</dbReference>
<proteinExistence type="predicted"/>
<protein>
    <submittedName>
        <fullName evidence="1">Uncharacterized protein</fullName>
    </submittedName>
</protein>
<keyword evidence="1" id="KW-0614">Plasmid</keyword>
<dbReference type="KEGG" id="bpy:Bphyt_7385"/>
<dbReference type="AlphaFoldDB" id="B2TGV4"/>
<gene>
    <name evidence="1" type="ordered locus">Bphyt_7385</name>
</gene>
<geneLocation type="plasmid" evidence="1 2">
    <name>pBPHYT01</name>
</geneLocation>
<evidence type="ECO:0000313" key="1">
    <source>
        <dbReference type="EMBL" id="ACD21670.1"/>
    </source>
</evidence>
<organism evidence="1 2">
    <name type="scientific">Paraburkholderia phytofirmans (strain DSM 17436 / LMG 22146 / PsJN)</name>
    <name type="common">Burkholderia phytofirmans</name>
    <dbReference type="NCBI Taxonomy" id="398527"/>
    <lineage>
        <taxon>Bacteria</taxon>
        <taxon>Pseudomonadati</taxon>
        <taxon>Pseudomonadota</taxon>
        <taxon>Betaproteobacteria</taxon>
        <taxon>Burkholderiales</taxon>
        <taxon>Burkholderiaceae</taxon>
        <taxon>Paraburkholderia</taxon>
    </lineage>
</organism>
<reference evidence="1 2" key="1">
    <citation type="journal article" date="2011" name="J. Bacteriol.">
        <title>Complete genome sequence of the plant growth-promoting endophyte Burkholderia phytofirmans strain PsJN.</title>
        <authorList>
            <person name="Weilharter A."/>
            <person name="Mitter B."/>
            <person name="Shin M.V."/>
            <person name="Chain P.S."/>
            <person name="Nowak J."/>
            <person name="Sessitsch A."/>
        </authorList>
    </citation>
    <scope>NUCLEOTIDE SEQUENCE [LARGE SCALE GENOMIC DNA]</scope>
    <source>
        <strain evidence="2">DSM 17436 / LMG 22146 / PsJN</strain>
        <plasmid evidence="1 2">pBPHYT01</plasmid>
    </source>
</reference>
<evidence type="ECO:0000313" key="2">
    <source>
        <dbReference type="Proteomes" id="UP000001739"/>
    </source>
</evidence>
<dbReference type="Proteomes" id="UP000001739">
    <property type="component" value="Plasmid pBPHYT01"/>
</dbReference>
<dbReference type="HOGENOM" id="CLU_2435211_0_0_4"/>
<name>B2TGV4_PARPJ</name>
<sequence>MASKSIYFGKRATVDQMTEARMLCRQDPVLTEKLDNLLSKRPNERIMFKFIDYLRDPNRHKGRFAVGLNTRKTDSHESERKRIACRHASI</sequence>
<accession>B2TGV4</accession>